<organism evidence="1 2">
    <name type="scientific">Panagrolaimus sp. PS1159</name>
    <dbReference type="NCBI Taxonomy" id="55785"/>
    <lineage>
        <taxon>Eukaryota</taxon>
        <taxon>Metazoa</taxon>
        <taxon>Ecdysozoa</taxon>
        <taxon>Nematoda</taxon>
        <taxon>Chromadorea</taxon>
        <taxon>Rhabditida</taxon>
        <taxon>Tylenchina</taxon>
        <taxon>Panagrolaimomorpha</taxon>
        <taxon>Panagrolaimoidea</taxon>
        <taxon>Panagrolaimidae</taxon>
        <taxon>Panagrolaimus</taxon>
    </lineage>
</organism>
<protein>
    <submittedName>
        <fullName evidence="2">Phospholipase</fullName>
    </submittedName>
</protein>
<reference evidence="2" key="1">
    <citation type="submission" date="2022-11" db="UniProtKB">
        <authorList>
            <consortium name="WormBaseParasite"/>
        </authorList>
    </citation>
    <scope>IDENTIFICATION</scope>
</reference>
<name>A0AC35ESW8_9BILA</name>
<accession>A0AC35ESW8</accession>
<evidence type="ECO:0000313" key="2">
    <source>
        <dbReference type="WBParaSite" id="PS1159_v2.g10482.t1"/>
    </source>
</evidence>
<sequence length="1181" mass="137476">MMIEVEGDASEDIRINDNFLSPLNKMPISSATECKCFPEPGLQRRKNDPNYFPYLSIYNKSDKFRENGYFLPNIPIEIKIKKIKEDPEEDGYFSDPVSYIIQIKHGKHEWHAEKRWKDFVILEKRLKARFLKKKISHPLKKGNENGYINYGMEHSDVCPYQWPIDCRGNSSNNGEYYVTVNNETMEVPKTMESKKLKLPEFPNVPKDRLTERSVQIEAWLQKIIDIPEVRNFNETAKFFEVSRFSFIKDIGKKSHEGIARKRIAAGGEVFMSCSQMCLHYIIPKIKRWFVVKDSYVFYIGNRKENILLVILMDEKFKVKPRNQGMMGFSNTEFVLVNEDYKIYIKCNRKEEAVQWKLAIRNVTESSGSIWLEQKRFRSTYPIRTKENFCQTFIDGNGFWERAANMMEMAREEIFIGNWWLTPEMYLKRSFHYGTQWRVDHILKRAAERGVRVFVLIFKEFGQGQCSQYCKRTLQNLHRNIKVIRHPEHEPGTGVFLWSHHEKLLVVDQIFAFVGGIDLTFAVKDATKAIINDTNLPELSKNKTKPQRQIEILYLKLDGNEIKKDEFLIKQVHDKTGNKVLKISKTKGTKNEEIAEAVFFDNKNKEVSFRDSSRPEPSDIHVIQIQDSTEKEIFHEILNTCGILSNSIIQKYQNPIPAGTDLIRISVFNPNPYEIHEINSTSNGSPSYNPNPFRRYYENAMIKARRTKFSKDSKKCEEYVINVYQIQKDQTKIGRKENAGKIFVGKDYVNFIHKDVVDGDQAFSDLDDRYHVPRMPWHDGHSVVYGEAARDVARHFIQRWNAAKRQKIRNNDLYPYLLPKSYENLRVPDSLITKEMHKVEVQLLRSVSRWSALTDKTEDSIHQAYISFIKNAKHYIYIENQFFVSMINNADVSNLIAKTICDRIIQAHRNNETFRVYITVPLLAAMEGDIQSTEYHILLTMLHFLYSSLSRGAYSLIGHLKDAGVENPFKYLCITSLRTYEELAGKLVSELIYVHAKYMIIDDLHVIIGSANINDRSLVGDRDSELAFCISDTEFIKSKMNGKEYWAGKHAIEMRKRCMKEHLGLLSGMRTPLNDVDEIGVDDPVSESFFHLWCKTADKNTQIFEDVFNVLPTDKVKTFAELKQWSEKTPLSIMDPNSAKENLKNLSGNLVKFPLNFLEKENLNPVNYPSTPMGYLPTSLFV</sequence>
<evidence type="ECO:0000313" key="1">
    <source>
        <dbReference type="Proteomes" id="UP000887580"/>
    </source>
</evidence>
<dbReference type="WBParaSite" id="PS1159_v2.g10482.t1">
    <property type="protein sequence ID" value="PS1159_v2.g10482.t1"/>
    <property type="gene ID" value="PS1159_v2.g10482"/>
</dbReference>
<dbReference type="Proteomes" id="UP000887580">
    <property type="component" value="Unplaced"/>
</dbReference>
<proteinExistence type="predicted"/>